<reference evidence="1" key="1">
    <citation type="submission" date="2023-06" db="EMBL/GenBank/DDBJ databases">
        <authorList>
            <consortium name="Lawrence Berkeley National Laboratory"/>
            <person name="Ahrendt S."/>
            <person name="Sahu N."/>
            <person name="Indic B."/>
            <person name="Wong-Bajracharya J."/>
            <person name="Merenyi Z."/>
            <person name="Ke H.-M."/>
            <person name="Monk M."/>
            <person name="Kocsube S."/>
            <person name="Drula E."/>
            <person name="Lipzen A."/>
            <person name="Balint B."/>
            <person name="Henrissat B."/>
            <person name="Andreopoulos B."/>
            <person name="Martin F.M."/>
            <person name="Harder C.B."/>
            <person name="Rigling D."/>
            <person name="Ford K.L."/>
            <person name="Foster G.D."/>
            <person name="Pangilinan J."/>
            <person name="Papanicolaou A."/>
            <person name="Barry K."/>
            <person name="LaButti K."/>
            <person name="Viragh M."/>
            <person name="Koriabine M."/>
            <person name="Yan M."/>
            <person name="Riley R."/>
            <person name="Champramary S."/>
            <person name="Plett K.L."/>
            <person name="Tsai I.J."/>
            <person name="Slot J."/>
            <person name="Sipos G."/>
            <person name="Plett J."/>
            <person name="Nagy L.G."/>
            <person name="Grigoriev I.V."/>
        </authorList>
    </citation>
    <scope>NUCLEOTIDE SEQUENCE</scope>
    <source>
        <strain evidence="1">ICMP 16352</strain>
    </source>
</reference>
<comment type="caution">
    <text evidence="1">The sequence shown here is derived from an EMBL/GenBank/DDBJ whole genome shotgun (WGS) entry which is preliminary data.</text>
</comment>
<sequence length="60" mass="7021">MDLQALPLQDKLLYWRLEQHHCFELTEPFALGPDEYNGGDIMNTWLPRGHHLTHVDVGHN</sequence>
<evidence type="ECO:0000313" key="1">
    <source>
        <dbReference type="EMBL" id="KAK0474392.1"/>
    </source>
</evidence>
<proteinExistence type="predicted"/>
<dbReference type="AlphaFoldDB" id="A0AA39NYS8"/>
<name>A0AA39NYS8_9AGAR</name>
<dbReference type="Proteomes" id="UP001175227">
    <property type="component" value="Unassembled WGS sequence"/>
</dbReference>
<keyword evidence="2" id="KW-1185">Reference proteome</keyword>
<dbReference type="EMBL" id="JAUEPR010000027">
    <property type="protein sequence ID" value="KAK0474392.1"/>
    <property type="molecule type" value="Genomic_DNA"/>
</dbReference>
<accession>A0AA39NYS8</accession>
<organism evidence="1 2">
    <name type="scientific">Armillaria novae-zelandiae</name>
    <dbReference type="NCBI Taxonomy" id="153914"/>
    <lineage>
        <taxon>Eukaryota</taxon>
        <taxon>Fungi</taxon>
        <taxon>Dikarya</taxon>
        <taxon>Basidiomycota</taxon>
        <taxon>Agaricomycotina</taxon>
        <taxon>Agaricomycetes</taxon>
        <taxon>Agaricomycetidae</taxon>
        <taxon>Agaricales</taxon>
        <taxon>Marasmiineae</taxon>
        <taxon>Physalacriaceae</taxon>
        <taxon>Armillaria</taxon>
    </lineage>
</organism>
<gene>
    <name evidence="1" type="ORF">IW261DRAFT_1568744</name>
</gene>
<protein>
    <submittedName>
        <fullName evidence="1">Uncharacterized protein</fullName>
    </submittedName>
</protein>
<evidence type="ECO:0000313" key="2">
    <source>
        <dbReference type="Proteomes" id="UP001175227"/>
    </source>
</evidence>